<sequence length="384" mass="44553">MKTKIVIISETIMDGVGKHIVDVISRLDYEKIDLHVIHSRDRLDYRFFKLKEDKADVVQFYEVPEMIREIHPKKDLESYLKVYALLKKIRPDIVHCHSSKAGVVGRLAARILNVESIYYTPHAYAIQNRTLSKSKYVLFVLIERFLARFATTLTLNVSEGERQFALNHRIGNEASLKVLYNCVESIWDQDQSKNVEAIGAIKLKYDIPEDDLIVGTVARLYTQKNPEEYIKIAFNICNATEHVTFLWIGEGEFLEDMKQKVKTAQLEDRILFLGHQTEIEVFYLLFDVYLTTALYEGLPYTLIEAMSSKTPIVASNVTGNNELVLPEETGYLYELGDIEEATQKLKHLIEQSELRDQMREAAYHFYKAHFTIQEMMKAYSELYL</sequence>
<comment type="caution">
    <text evidence="3">The sequence shown here is derived from an EMBL/GenBank/DDBJ whole genome shotgun (WGS) entry which is preliminary data.</text>
</comment>
<dbReference type="RefSeq" id="WP_194703364.1">
    <property type="nucleotide sequence ID" value="NZ_JADKNH010000013.1"/>
</dbReference>
<reference evidence="3 4" key="1">
    <citation type="submission" date="2020-11" db="EMBL/GenBank/DDBJ databases">
        <title>Fusibacter basophilias sp. nov.</title>
        <authorList>
            <person name="Qiu D."/>
        </authorList>
    </citation>
    <scope>NUCLEOTIDE SEQUENCE [LARGE SCALE GENOMIC DNA]</scope>
    <source>
        <strain evidence="3 4">Q10-2</strain>
    </source>
</reference>
<dbReference type="InterPro" id="IPR001296">
    <property type="entry name" value="Glyco_trans_1"/>
</dbReference>
<dbReference type="PANTHER" id="PTHR45947">
    <property type="entry name" value="SULFOQUINOVOSYL TRANSFERASE SQD2"/>
    <property type="match status" value="1"/>
</dbReference>
<dbReference type="CDD" id="cd03808">
    <property type="entry name" value="GT4_CapM-like"/>
    <property type="match status" value="1"/>
</dbReference>
<evidence type="ECO:0000313" key="4">
    <source>
        <dbReference type="Proteomes" id="UP000614200"/>
    </source>
</evidence>
<dbReference type="EMBL" id="JADKNH010000013">
    <property type="protein sequence ID" value="MBF4695121.1"/>
    <property type="molecule type" value="Genomic_DNA"/>
</dbReference>
<name>A0ABR9ZXM9_9FIRM</name>
<dbReference type="SUPFAM" id="SSF53756">
    <property type="entry name" value="UDP-Glycosyltransferase/glycogen phosphorylase"/>
    <property type="match status" value="1"/>
</dbReference>
<accession>A0ABR9ZXM9</accession>
<gene>
    <name evidence="3" type="ORF">ISU02_18635</name>
</gene>
<dbReference type="PANTHER" id="PTHR45947:SF3">
    <property type="entry name" value="SULFOQUINOVOSYL TRANSFERASE SQD2"/>
    <property type="match status" value="1"/>
</dbReference>
<dbReference type="Proteomes" id="UP000614200">
    <property type="component" value="Unassembled WGS sequence"/>
</dbReference>
<evidence type="ECO:0000259" key="2">
    <source>
        <dbReference type="Pfam" id="PF13439"/>
    </source>
</evidence>
<dbReference type="InterPro" id="IPR028098">
    <property type="entry name" value="Glyco_trans_4-like_N"/>
</dbReference>
<proteinExistence type="predicted"/>
<evidence type="ECO:0000313" key="3">
    <source>
        <dbReference type="EMBL" id="MBF4695121.1"/>
    </source>
</evidence>
<evidence type="ECO:0000259" key="1">
    <source>
        <dbReference type="Pfam" id="PF00534"/>
    </source>
</evidence>
<dbReference type="Gene3D" id="3.40.50.2000">
    <property type="entry name" value="Glycogen Phosphorylase B"/>
    <property type="match status" value="2"/>
</dbReference>
<feature type="domain" description="Glycosyl transferase family 1" evidence="1">
    <location>
        <begin position="204"/>
        <end position="364"/>
    </location>
</feature>
<dbReference type="InterPro" id="IPR050194">
    <property type="entry name" value="Glycosyltransferase_grp1"/>
</dbReference>
<dbReference type="Pfam" id="PF00534">
    <property type="entry name" value="Glycos_transf_1"/>
    <property type="match status" value="1"/>
</dbReference>
<organism evidence="3 4">
    <name type="scientific">Fusibacter ferrireducens</name>
    <dbReference type="NCBI Taxonomy" id="2785058"/>
    <lineage>
        <taxon>Bacteria</taxon>
        <taxon>Bacillati</taxon>
        <taxon>Bacillota</taxon>
        <taxon>Clostridia</taxon>
        <taxon>Eubacteriales</taxon>
        <taxon>Eubacteriales Family XII. Incertae Sedis</taxon>
        <taxon>Fusibacter</taxon>
    </lineage>
</organism>
<feature type="domain" description="Glycosyltransferase subfamily 4-like N-terminal" evidence="2">
    <location>
        <begin position="14"/>
        <end position="183"/>
    </location>
</feature>
<protein>
    <submittedName>
        <fullName evidence="3">Glycosyltransferase family 4 protein</fullName>
    </submittedName>
</protein>
<keyword evidence="4" id="KW-1185">Reference proteome</keyword>
<dbReference type="Pfam" id="PF13439">
    <property type="entry name" value="Glyco_transf_4"/>
    <property type="match status" value="1"/>
</dbReference>